<feature type="binding site" evidence="18">
    <location>
        <position position="106"/>
    </location>
    <ligand>
        <name>ATP</name>
        <dbReference type="ChEBI" id="CHEBI:30616"/>
    </ligand>
</feature>
<dbReference type="Proteomes" id="UP000324632">
    <property type="component" value="Chromosome 15"/>
</dbReference>
<evidence type="ECO:0000256" key="15">
    <source>
        <dbReference type="ARBA" id="ARBA00023273"/>
    </source>
</evidence>
<dbReference type="FunFam" id="2.30.29.30:FF:000032">
    <property type="entry name" value="Non-specific serine/threonine protein kinase"/>
    <property type="match status" value="1"/>
</dbReference>
<evidence type="ECO:0000256" key="11">
    <source>
        <dbReference type="ARBA" id="ARBA00022741"/>
    </source>
</evidence>
<keyword evidence="7" id="KW-0723">Serine/threonine-protein kinase</keyword>
<evidence type="ECO:0000313" key="26">
    <source>
        <dbReference type="Proteomes" id="UP000324632"/>
    </source>
</evidence>
<dbReference type="InterPro" id="IPR000961">
    <property type="entry name" value="AGC-kinase_C"/>
</dbReference>
<organism evidence="25 26">
    <name type="scientific">Triplophysa tibetana</name>
    <dbReference type="NCBI Taxonomy" id="1572043"/>
    <lineage>
        <taxon>Eukaryota</taxon>
        <taxon>Metazoa</taxon>
        <taxon>Chordata</taxon>
        <taxon>Craniata</taxon>
        <taxon>Vertebrata</taxon>
        <taxon>Euteleostomi</taxon>
        <taxon>Actinopterygii</taxon>
        <taxon>Neopterygii</taxon>
        <taxon>Teleostei</taxon>
        <taxon>Ostariophysi</taxon>
        <taxon>Cypriniformes</taxon>
        <taxon>Nemacheilidae</taxon>
        <taxon>Triplophysa</taxon>
    </lineage>
</organism>
<keyword evidence="10" id="KW-0479">Metal-binding</keyword>
<evidence type="ECO:0000256" key="12">
    <source>
        <dbReference type="ARBA" id="ARBA00022777"/>
    </source>
</evidence>
<feature type="compositionally biased region" description="Basic and acidic residues" evidence="20">
    <location>
        <begin position="707"/>
        <end position="732"/>
    </location>
</feature>
<dbReference type="GO" id="GO:0042641">
    <property type="term" value="C:actomyosin"/>
    <property type="evidence" value="ECO:0007669"/>
    <property type="project" value="TreeGrafter"/>
</dbReference>
<evidence type="ECO:0000256" key="8">
    <source>
        <dbReference type="ARBA" id="ARBA00022553"/>
    </source>
</evidence>
<dbReference type="InterPro" id="IPR000719">
    <property type="entry name" value="Prot_kinase_dom"/>
</dbReference>
<feature type="coiled-coil region" evidence="19">
    <location>
        <begin position="581"/>
        <end position="622"/>
    </location>
</feature>
<dbReference type="InterPro" id="IPR017892">
    <property type="entry name" value="Pkinase_C"/>
</dbReference>
<dbReference type="Gene3D" id="1.20.5.340">
    <property type="match status" value="1"/>
</dbReference>
<dbReference type="Pfam" id="PF00780">
    <property type="entry name" value="CNH"/>
    <property type="match status" value="1"/>
</dbReference>
<keyword evidence="26" id="KW-1185">Reference proteome</keyword>
<dbReference type="CDD" id="cd01243">
    <property type="entry name" value="PH_MRCK"/>
    <property type="match status" value="1"/>
</dbReference>
<dbReference type="Gene3D" id="3.30.60.20">
    <property type="match status" value="1"/>
</dbReference>
<keyword evidence="12 25" id="KW-0418">Kinase</keyword>
<gene>
    <name evidence="25" type="ORF">E1301_Tti003033</name>
</gene>
<dbReference type="GO" id="GO:0031032">
    <property type="term" value="P:actomyosin structure organization"/>
    <property type="evidence" value="ECO:0007669"/>
    <property type="project" value="TreeGrafter"/>
</dbReference>
<evidence type="ECO:0000259" key="23">
    <source>
        <dbReference type="PROSITE" id="PS50219"/>
    </source>
</evidence>
<dbReference type="InterPro" id="IPR031597">
    <property type="entry name" value="KELK"/>
</dbReference>
<dbReference type="InterPro" id="IPR011993">
    <property type="entry name" value="PH-like_dom_sf"/>
</dbReference>
<dbReference type="Pfam" id="PF25346">
    <property type="entry name" value="PH_MRCK"/>
    <property type="match status" value="1"/>
</dbReference>
<dbReference type="SMART" id="SM00036">
    <property type="entry name" value="CNH"/>
    <property type="match status" value="1"/>
</dbReference>
<dbReference type="InterPro" id="IPR014930">
    <property type="entry name" value="Myotonic_dystrophy_kinase_coil"/>
</dbReference>
<sequence>MSGEVRLKKLEKLILDGPVQSNGQCFSVESLLDVLICLYDDCINSPLRREKNIAEFLEWAKPFTSKVKQMRLHKEDFEILKVIGRGAFGEVAVVKVKSSDKVFAMKILNKWEMLKRAEKMHLQKSNFFQTACFREERDVLVYGDSQWITTLHYAFQDENFLYLVMDYYVGGDLLTLLSKFEDRLPEEMSRFYLAEMVLAIDSVHQLHYVHRDIKPDNILLDVNGHIRLADFGSCLKLAEDGTVQSSVAVGTPDYISPEILQAMEDGKGKYGPECDWWSLGVCMYEMLYGETPFYAESLVETYGKIMNHKERFQFSAHVTDVSENAKDLIRRLICSSEHRLGQNGIQDFQQHPFFSGIDWENIRNCDAPYIPEVSSPSDTSNFDVDDDCLKNAEAIPPPSHTALSGRHLPFVGFTYTSNCTLSDRGCLRGSESPAQMDVCVQRGLEDSLATEAYERRIRRLEQEKLELGRKLQESSKAVQAMHYTSTDGPVSASGEFEIRGLKEEIETLRKQISARSTVLAAVALLLAAMAISTTSTGSTSGFVASILSWSEYQRNFYILHLNVLLTEFLCHKNSTMLNKENIALLLDLDESSKQIRSLEKQLKNLKQDRDDVQKSLQESMEKQKCQGKELKEADSQRKVAVQEFSEVSERVTELRSHKQRLSRQLRDKEEEMDALNQKVEALRLDVRKAERAKKEMEAQAEEWSAEAQKEKKLRERSEQYSRQLEEELEGTKQKHVGRSPGVGTSEHNKELSKLRADLDKKTVYYEEELSRRDLQHANELKNLQKELREAEGRQLALKKEIMMLKDKVDKTRRESQSDREEFESDNKQKYERERVLLMEENKKLSNELDKMTTAFEKLSCSNKQLDEDMRELADKKESVTHWEAQITEIIQWVSDEKDARGYLQALATKMTEELEGLRSASLGARATEMPWKMRRLAKLDMSARLELQSALDAEIRAKQTIQEELNKVKASLMATECKLEESEKSNQELNADVQRLKQEMENLHASKGIKHQDSHNSFLAFLNAPTSALDQFDIDSMDNFSLSNTPSCKDDGQSQVTSHSRSPSTNSDVEPQEPKAHQFIVTSFTTTTKCSQCTSLMVGLIRQGCTCEDDLLKVPRPLGVKKGWQRAIAVVCDFKLFLYDLPEGKAVRPGVVVNQVIDMRDEEFSVSSVLASDVIHANRKDIPCIFRVTASSSSRQKCSILILADSNHERTKWVGLLNELHRLLKKSKLKERFVYVPKEAYDSALPLIKSTQSAAIIDHERIALGNEEGWYVIHVTKDEIIKVGDNKKVRQIELIPSEQLIAVISGRNGHVRLYPMAALDDREIEFHKIAETKGCQTLVSGTIRHGSLTCLFVSMKKPDKVMFFELNKSRTRHRKLRDIPVPGPVQWMGLQGEKLCVGFQSGFLRYDLQRDGGPISLLHKDDHTLGFIEHLNLDAICAVEISHKELLLCFNSIGVYVDCQGRRSRQQELMWPATPTACRYSAPHLSVYSENAVDVFDVNTMEWIQTMPLKKVKPMNADGSLNLLELETVRLIYFKNKTAEGDELVVPETSDNSRKQLVRIMNSKRRFSFRIPEEERLLQRREMLRDPAMRNTLISNPTNFNHVVHMGPGDGIQILKDLPVPGSPLPSPRLHLISAPTLFEHVHHMTVTSADHFLSRDSAHSPSLSSAPGTPASICSLNVRPPESRGVLGASVSIPSISKTRPEPGRSMSTSCGLGTLKSDGGITCELIFRLLLTGNGFIHAVLCVRFWQFLRFADHGGNTHLIMSTTRFRLAASLHGLQQLQPEQPAQPVHAEQEQDSVTGPQRSPRLGDMRGTPPPDCYATAKSRLLKQHPPTHHRSPFSSPYVKCASFYKKRTKEIRHFVIGDQGKPFLAFQSVMNINDLWQRRVIYTNPSAGVL</sequence>
<dbReference type="FunFam" id="3.30.200.20:FF:001055">
    <property type="entry name" value="Serine/threonine-protein kinase MRCK beta"/>
    <property type="match status" value="1"/>
</dbReference>
<comment type="catalytic activity">
    <reaction evidence="17">
        <text>L-seryl-[protein] + ATP = O-phospho-L-seryl-[protein] + ADP + H(+)</text>
        <dbReference type="Rhea" id="RHEA:17989"/>
        <dbReference type="Rhea" id="RHEA-COMP:9863"/>
        <dbReference type="Rhea" id="RHEA-COMP:11604"/>
        <dbReference type="ChEBI" id="CHEBI:15378"/>
        <dbReference type="ChEBI" id="CHEBI:29999"/>
        <dbReference type="ChEBI" id="CHEBI:30616"/>
        <dbReference type="ChEBI" id="CHEBI:83421"/>
        <dbReference type="ChEBI" id="CHEBI:456216"/>
        <dbReference type="EC" id="2.7.11.1"/>
    </reaction>
</comment>
<dbReference type="SUPFAM" id="SSF57889">
    <property type="entry name" value="Cysteine-rich domain"/>
    <property type="match status" value="1"/>
</dbReference>
<feature type="domain" description="CNH" evidence="23">
    <location>
        <begin position="1248"/>
        <end position="1522"/>
    </location>
</feature>
<dbReference type="PANTHER" id="PTHR22988">
    <property type="entry name" value="MYOTONIC DYSTROPHY S/T KINASE-RELATED"/>
    <property type="match status" value="1"/>
</dbReference>
<dbReference type="GO" id="GO:0046872">
    <property type="term" value="F:metal ion binding"/>
    <property type="evidence" value="ECO:0007669"/>
    <property type="project" value="UniProtKB-KW"/>
</dbReference>
<evidence type="ECO:0000256" key="18">
    <source>
        <dbReference type="PROSITE-ProRule" id="PRU10141"/>
    </source>
</evidence>
<comment type="caution">
    <text evidence="25">The sequence shown here is derived from an EMBL/GenBank/DDBJ whole genome shotgun (WGS) entry which is preliminary data.</text>
</comment>
<dbReference type="InterPro" id="IPR000095">
    <property type="entry name" value="CRIB_dom"/>
</dbReference>
<dbReference type="EC" id="2.7.11.1" evidence="5"/>
<dbReference type="PROSITE" id="PS00108">
    <property type="entry name" value="PROTEIN_KINASE_ST"/>
    <property type="match status" value="1"/>
</dbReference>
<proteinExistence type="inferred from homology"/>
<dbReference type="Pfam" id="PF08826">
    <property type="entry name" value="DMPK_coil"/>
    <property type="match status" value="1"/>
</dbReference>
<keyword evidence="6" id="KW-0963">Cytoplasm</keyword>
<feature type="coiled-coil region" evidence="19">
    <location>
        <begin position="958"/>
        <end position="1006"/>
    </location>
</feature>
<dbReference type="SUPFAM" id="SSF50729">
    <property type="entry name" value="PH domain-like"/>
    <property type="match status" value="1"/>
</dbReference>
<dbReference type="InterPro" id="IPR008271">
    <property type="entry name" value="Ser/Thr_kinase_AS"/>
</dbReference>
<evidence type="ECO:0000256" key="3">
    <source>
        <dbReference type="ARBA" id="ARBA00004510"/>
    </source>
</evidence>
<dbReference type="SMART" id="SM00233">
    <property type="entry name" value="PH"/>
    <property type="match status" value="1"/>
</dbReference>
<dbReference type="SMART" id="SM00133">
    <property type="entry name" value="S_TK_X"/>
    <property type="match status" value="1"/>
</dbReference>
<evidence type="ECO:0000256" key="6">
    <source>
        <dbReference type="ARBA" id="ARBA00022490"/>
    </source>
</evidence>
<feature type="coiled-coil region" evidence="19">
    <location>
        <begin position="450"/>
        <end position="477"/>
    </location>
</feature>
<dbReference type="PROSITE" id="PS51285">
    <property type="entry name" value="AGC_KINASE_CTER"/>
    <property type="match status" value="1"/>
</dbReference>
<dbReference type="GO" id="GO:0005524">
    <property type="term" value="F:ATP binding"/>
    <property type="evidence" value="ECO:0007669"/>
    <property type="project" value="UniProtKB-UniRule"/>
</dbReference>
<dbReference type="SMART" id="SM00220">
    <property type="entry name" value="S_TKc"/>
    <property type="match status" value="1"/>
</dbReference>
<dbReference type="InterPro" id="IPR046349">
    <property type="entry name" value="C1-like_sf"/>
</dbReference>
<comment type="cofactor">
    <cofactor evidence="1">
        <name>Mg(2+)</name>
        <dbReference type="ChEBI" id="CHEBI:18420"/>
    </cofactor>
</comment>
<dbReference type="GO" id="GO:0004674">
    <property type="term" value="F:protein serine/threonine kinase activity"/>
    <property type="evidence" value="ECO:0007669"/>
    <property type="project" value="UniProtKB-KW"/>
</dbReference>
<feature type="domain" description="AGC-kinase C-terminal" evidence="24">
    <location>
        <begin position="355"/>
        <end position="425"/>
    </location>
</feature>
<dbReference type="InterPro" id="IPR050839">
    <property type="entry name" value="Rho-assoc_Ser/Thr_Kinase"/>
</dbReference>
<feature type="domain" description="Protein kinase" evidence="21">
    <location>
        <begin position="77"/>
        <end position="354"/>
    </location>
</feature>
<feature type="region of interest" description="Disordered" evidence="20">
    <location>
        <begin position="1043"/>
        <end position="1074"/>
    </location>
</feature>
<dbReference type="Gene3D" id="1.10.510.10">
    <property type="entry name" value="Transferase(Phosphotransferase) domain 1"/>
    <property type="match status" value="1"/>
</dbReference>
<dbReference type="PROSITE" id="PS50108">
    <property type="entry name" value="CRIB"/>
    <property type="match status" value="1"/>
</dbReference>
<evidence type="ECO:0000256" key="14">
    <source>
        <dbReference type="ARBA" id="ARBA00023054"/>
    </source>
</evidence>
<evidence type="ECO:0000256" key="16">
    <source>
        <dbReference type="ARBA" id="ARBA00047899"/>
    </source>
</evidence>
<protein>
    <recommendedName>
        <fullName evidence="5">non-specific serine/threonine protein kinase</fullName>
        <ecNumber evidence="5">2.7.11.1</ecNumber>
    </recommendedName>
</protein>
<dbReference type="Pfam" id="PF00069">
    <property type="entry name" value="Pkinase"/>
    <property type="match status" value="1"/>
</dbReference>
<evidence type="ECO:0000256" key="2">
    <source>
        <dbReference type="ARBA" id="ARBA00004496"/>
    </source>
</evidence>
<evidence type="ECO:0000256" key="4">
    <source>
        <dbReference type="ARBA" id="ARBA00005719"/>
    </source>
</evidence>
<feature type="region of interest" description="Disordered" evidence="20">
    <location>
        <begin position="699"/>
        <end position="752"/>
    </location>
</feature>
<dbReference type="PROSITE" id="PS00107">
    <property type="entry name" value="PROTEIN_KINASE_ATP"/>
    <property type="match status" value="1"/>
</dbReference>
<keyword evidence="14 19" id="KW-0175">Coiled coil</keyword>
<keyword evidence="15" id="KW-0966">Cell projection</keyword>
<evidence type="ECO:0000256" key="17">
    <source>
        <dbReference type="ARBA" id="ARBA00048679"/>
    </source>
</evidence>
<evidence type="ECO:0000256" key="7">
    <source>
        <dbReference type="ARBA" id="ARBA00022527"/>
    </source>
</evidence>
<dbReference type="InterPro" id="IPR017441">
    <property type="entry name" value="Protein_kinase_ATP_BS"/>
</dbReference>
<evidence type="ECO:0000256" key="10">
    <source>
        <dbReference type="ARBA" id="ARBA00022723"/>
    </source>
</evidence>
<dbReference type="InterPro" id="IPR057529">
    <property type="entry name" value="MRCK/ROCK_PH"/>
</dbReference>
<evidence type="ECO:0000313" key="25">
    <source>
        <dbReference type="EMBL" id="KAA0710859.1"/>
    </source>
</evidence>
<feature type="region of interest" description="Disordered" evidence="20">
    <location>
        <begin position="1784"/>
        <end position="1815"/>
    </location>
</feature>
<evidence type="ECO:0000259" key="21">
    <source>
        <dbReference type="PROSITE" id="PS50011"/>
    </source>
</evidence>
<dbReference type="PROSITE" id="PS50219">
    <property type="entry name" value="CNH"/>
    <property type="match status" value="1"/>
</dbReference>
<evidence type="ECO:0000256" key="20">
    <source>
        <dbReference type="SAM" id="MobiDB-lite"/>
    </source>
</evidence>
<keyword evidence="8" id="KW-0597">Phosphoprotein</keyword>
<dbReference type="GO" id="GO:0030027">
    <property type="term" value="C:lamellipodium"/>
    <property type="evidence" value="ECO:0007669"/>
    <property type="project" value="UniProtKB-SubCell"/>
</dbReference>
<evidence type="ECO:0000256" key="1">
    <source>
        <dbReference type="ARBA" id="ARBA00001946"/>
    </source>
</evidence>
<dbReference type="FunFam" id="1.10.510.10:FF:000014">
    <property type="entry name" value="Non-specific serine/threonine protein kinase"/>
    <property type="match status" value="1"/>
</dbReference>
<dbReference type="Pfam" id="PF00433">
    <property type="entry name" value="Pkinase_C"/>
    <property type="match status" value="1"/>
</dbReference>
<dbReference type="GO" id="GO:0005737">
    <property type="term" value="C:cytoplasm"/>
    <property type="evidence" value="ECO:0007669"/>
    <property type="project" value="UniProtKB-SubCell"/>
</dbReference>
<dbReference type="PANTHER" id="PTHR22988:SF31">
    <property type="entry name" value="SERINE_THREONINE-PROTEIN KINASE MRCK ALPHA"/>
    <property type="match status" value="1"/>
</dbReference>
<feature type="compositionally biased region" description="Polar residues" evidence="20">
    <location>
        <begin position="1043"/>
        <end position="1069"/>
    </location>
</feature>
<feature type="region of interest" description="Disordered" evidence="20">
    <location>
        <begin position="808"/>
        <end position="827"/>
    </location>
</feature>
<dbReference type="PROSITE" id="PS50011">
    <property type="entry name" value="PROTEIN_KINASE_DOM"/>
    <property type="match status" value="1"/>
</dbReference>
<evidence type="ECO:0000256" key="13">
    <source>
        <dbReference type="ARBA" id="ARBA00022840"/>
    </source>
</evidence>
<reference evidence="25 26" key="1">
    <citation type="journal article" date="2019" name="Mol. Ecol. Resour.">
        <title>Chromosome-level genome assembly of Triplophysa tibetana, a fish adapted to the harsh high-altitude environment of the Tibetan Plateau.</title>
        <authorList>
            <person name="Yang X."/>
            <person name="Liu H."/>
            <person name="Ma Z."/>
            <person name="Zou Y."/>
            <person name="Zou M."/>
            <person name="Mao Y."/>
            <person name="Li X."/>
            <person name="Wang H."/>
            <person name="Chen T."/>
            <person name="Wang W."/>
            <person name="Yang R."/>
        </authorList>
    </citation>
    <scope>NUCLEOTIDE SEQUENCE [LARGE SCALE GENOMIC DNA]</scope>
    <source>
        <strain evidence="25">TTIB1903HZAU</strain>
        <tissue evidence="25">Muscle</tissue>
    </source>
</reference>
<dbReference type="SMART" id="SM00285">
    <property type="entry name" value="PBD"/>
    <property type="match status" value="2"/>
</dbReference>
<evidence type="ECO:0000256" key="9">
    <source>
        <dbReference type="ARBA" id="ARBA00022679"/>
    </source>
</evidence>
<dbReference type="Gene3D" id="2.30.29.30">
    <property type="entry name" value="Pleckstrin-homology domain (PH domain)/Phosphotyrosine-binding domain (PTB)"/>
    <property type="match status" value="1"/>
</dbReference>
<name>A0A5A9NPE7_9TELE</name>
<keyword evidence="11 18" id="KW-0547">Nucleotide-binding</keyword>
<dbReference type="InterPro" id="IPR001180">
    <property type="entry name" value="CNH_dom"/>
</dbReference>
<dbReference type="CDD" id="cd00132">
    <property type="entry name" value="CRIB"/>
    <property type="match status" value="1"/>
</dbReference>
<evidence type="ECO:0000259" key="22">
    <source>
        <dbReference type="PROSITE" id="PS50108"/>
    </source>
</evidence>
<keyword evidence="9" id="KW-0808">Transferase</keyword>
<comment type="catalytic activity">
    <reaction evidence="16">
        <text>L-threonyl-[protein] + ATP = O-phospho-L-threonyl-[protein] + ADP + H(+)</text>
        <dbReference type="Rhea" id="RHEA:46608"/>
        <dbReference type="Rhea" id="RHEA-COMP:11060"/>
        <dbReference type="Rhea" id="RHEA-COMP:11605"/>
        <dbReference type="ChEBI" id="CHEBI:15378"/>
        <dbReference type="ChEBI" id="CHEBI:30013"/>
        <dbReference type="ChEBI" id="CHEBI:30616"/>
        <dbReference type="ChEBI" id="CHEBI:61977"/>
        <dbReference type="ChEBI" id="CHEBI:456216"/>
        <dbReference type="EC" id="2.7.11.1"/>
    </reaction>
</comment>
<dbReference type="InterPro" id="IPR001849">
    <property type="entry name" value="PH_domain"/>
</dbReference>
<keyword evidence="13 18" id="KW-0067">ATP-binding</keyword>
<dbReference type="InterPro" id="IPR011009">
    <property type="entry name" value="Kinase-like_dom_sf"/>
</dbReference>
<dbReference type="SUPFAM" id="SSF56112">
    <property type="entry name" value="Protein kinase-like (PK-like)"/>
    <property type="match status" value="1"/>
</dbReference>
<evidence type="ECO:0000259" key="24">
    <source>
        <dbReference type="PROSITE" id="PS51285"/>
    </source>
</evidence>
<comment type="subcellular location">
    <subcellularLocation>
        <location evidence="3">Cell projection</location>
        <location evidence="3">Lamellipodium</location>
    </subcellularLocation>
    <subcellularLocation>
        <location evidence="2">Cytoplasm</location>
    </subcellularLocation>
</comment>
<evidence type="ECO:0000256" key="19">
    <source>
        <dbReference type="SAM" id="Coils"/>
    </source>
</evidence>
<evidence type="ECO:0000256" key="5">
    <source>
        <dbReference type="ARBA" id="ARBA00012513"/>
    </source>
</evidence>
<dbReference type="EMBL" id="SOYY01000015">
    <property type="protein sequence ID" value="KAA0710859.1"/>
    <property type="molecule type" value="Genomic_DNA"/>
</dbReference>
<dbReference type="Pfam" id="PF15796">
    <property type="entry name" value="KELK"/>
    <property type="match status" value="1"/>
</dbReference>
<comment type="similarity">
    <text evidence="4">Belongs to the protein kinase superfamily. AGC Ser/Thr protein kinase family. DMPK subfamily.</text>
</comment>
<accession>A0A5A9NPE7</accession>
<feature type="domain" description="CRIB" evidence="22">
    <location>
        <begin position="1594"/>
        <end position="1607"/>
    </location>
</feature>
<dbReference type="Gene3D" id="3.30.200.20">
    <property type="entry name" value="Phosphorylase Kinase, domain 1"/>
    <property type="match status" value="1"/>
</dbReference>